<dbReference type="OrthoDB" id="9821139at2"/>
<evidence type="ECO:0000313" key="2">
    <source>
        <dbReference type="EMBL" id="CAN96821.1"/>
    </source>
</evidence>
<gene>
    <name evidence="2" type="ordered locus">sce6652</name>
</gene>
<protein>
    <recommendedName>
        <fullName evidence="4">Secreted protein</fullName>
    </recommendedName>
</protein>
<reference evidence="2 3" key="1">
    <citation type="journal article" date="2007" name="Nat. Biotechnol.">
        <title>Complete genome sequence of the myxobacterium Sorangium cellulosum.</title>
        <authorList>
            <person name="Schneiker S."/>
            <person name="Perlova O."/>
            <person name="Kaiser O."/>
            <person name="Gerth K."/>
            <person name="Alici A."/>
            <person name="Altmeyer M.O."/>
            <person name="Bartels D."/>
            <person name="Bekel T."/>
            <person name="Beyer S."/>
            <person name="Bode E."/>
            <person name="Bode H.B."/>
            <person name="Bolten C.J."/>
            <person name="Choudhuri J.V."/>
            <person name="Doss S."/>
            <person name="Elnakady Y.A."/>
            <person name="Frank B."/>
            <person name="Gaigalat L."/>
            <person name="Goesmann A."/>
            <person name="Groeger C."/>
            <person name="Gross F."/>
            <person name="Jelsbak L."/>
            <person name="Jelsbak L."/>
            <person name="Kalinowski J."/>
            <person name="Kegler C."/>
            <person name="Knauber T."/>
            <person name="Konietzny S."/>
            <person name="Kopp M."/>
            <person name="Krause L."/>
            <person name="Krug D."/>
            <person name="Linke B."/>
            <person name="Mahmud T."/>
            <person name="Martinez-Arias R."/>
            <person name="McHardy A.C."/>
            <person name="Merai M."/>
            <person name="Meyer F."/>
            <person name="Mormann S."/>
            <person name="Munoz-Dorado J."/>
            <person name="Perez J."/>
            <person name="Pradella S."/>
            <person name="Rachid S."/>
            <person name="Raddatz G."/>
            <person name="Rosenau F."/>
            <person name="Rueckert C."/>
            <person name="Sasse F."/>
            <person name="Scharfe M."/>
            <person name="Schuster S.C."/>
            <person name="Suen G."/>
            <person name="Treuner-Lange A."/>
            <person name="Velicer G.J."/>
            <person name="Vorholter F.-J."/>
            <person name="Weissman K.J."/>
            <person name="Welch R.D."/>
            <person name="Wenzel S.C."/>
            <person name="Whitworth D.E."/>
            <person name="Wilhelm S."/>
            <person name="Wittmann C."/>
            <person name="Bloecker H."/>
            <person name="Puehler A."/>
            <person name="Mueller R."/>
        </authorList>
    </citation>
    <scope>NUCLEOTIDE SEQUENCE [LARGE SCALE GENOMIC DNA]</scope>
    <source>
        <strain evidence="3">So ce56</strain>
    </source>
</reference>
<dbReference type="KEGG" id="scl:sce6652"/>
<sequence>MRNGLATAFLSLTALAAMVNCTSVNGGSATGPTPSWIACDGLDEAACLLRDDCAPLYGAGSDTTFVRCADGALTCDVDACGPALGTRSWECADGSIGGNTGRCIPHPDGTCGWEVRECRQPVCDVDTCGEPPPVEFWTCPDGTRIYPACTPTDGDSCGWVWVFPACPPDVSDVCGVDACGEPPPAEYWTCPDGTRIYPACTPTDGDSCSWVFPACPPDVSSR</sequence>
<feature type="chain" id="PRO_5002738921" description="Secreted protein" evidence="1">
    <location>
        <begin position="17"/>
        <end position="222"/>
    </location>
</feature>
<name>A9GPY6_SORC5</name>
<evidence type="ECO:0000313" key="3">
    <source>
        <dbReference type="Proteomes" id="UP000002139"/>
    </source>
</evidence>
<evidence type="ECO:0008006" key="4">
    <source>
        <dbReference type="Google" id="ProtNLM"/>
    </source>
</evidence>
<keyword evidence="3" id="KW-1185">Reference proteome</keyword>
<evidence type="ECO:0000256" key="1">
    <source>
        <dbReference type="SAM" id="SignalP"/>
    </source>
</evidence>
<dbReference type="HOGENOM" id="CLU_1244652_0_0_7"/>
<organism evidence="2 3">
    <name type="scientific">Sorangium cellulosum (strain So ce56)</name>
    <name type="common">Polyangium cellulosum (strain So ce56)</name>
    <dbReference type="NCBI Taxonomy" id="448385"/>
    <lineage>
        <taxon>Bacteria</taxon>
        <taxon>Pseudomonadati</taxon>
        <taxon>Myxococcota</taxon>
        <taxon>Polyangia</taxon>
        <taxon>Polyangiales</taxon>
        <taxon>Polyangiaceae</taxon>
        <taxon>Sorangium</taxon>
    </lineage>
</organism>
<keyword evidence="1" id="KW-0732">Signal</keyword>
<dbReference type="Proteomes" id="UP000002139">
    <property type="component" value="Chromosome"/>
</dbReference>
<proteinExistence type="predicted"/>
<dbReference type="AlphaFoldDB" id="A9GPY6"/>
<dbReference type="EMBL" id="AM746676">
    <property type="protein sequence ID" value="CAN96821.1"/>
    <property type="molecule type" value="Genomic_DNA"/>
</dbReference>
<dbReference type="RefSeq" id="WP_012239263.1">
    <property type="nucleotide sequence ID" value="NC_010162.1"/>
</dbReference>
<accession>A9GPY6</accession>
<feature type="signal peptide" evidence="1">
    <location>
        <begin position="1"/>
        <end position="16"/>
    </location>
</feature>
<dbReference type="STRING" id="448385.sce6652"/>